<evidence type="ECO:0000313" key="1">
    <source>
        <dbReference type="EMBL" id="CAL1394351.1"/>
    </source>
</evidence>
<gene>
    <name evidence="1" type="ORF">LTRI10_LOCUS34857</name>
</gene>
<name>A0AAV2F7W7_9ROSI</name>
<reference evidence="1 2" key="1">
    <citation type="submission" date="2024-04" db="EMBL/GenBank/DDBJ databases">
        <authorList>
            <person name="Fracassetti M."/>
        </authorList>
    </citation>
    <scope>NUCLEOTIDE SEQUENCE [LARGE SCALE GENOMIC DNA]</scope>
</reference>
<accession>A0AAV2F7W7</accession>
<proteinExistence type="predicted"/>
<protein>
    <submittedName>
        <fullName evidence="1">Uncharacterized protein</fullName>
    </submittedName>
</protein>
<dbReference type="AlphaFoldDB" id="A0AAV2F7W7"/>
<dbReference type="Proteomes" id="UP001497516">
    <property type="component" value="Chromosome 6"/>
</dbReference>
<organism evidence="1 2">
    <name type="scientific">Linum trigynum</name>
    <dbReference type="NCBI Taxonomy" id="586398"/>
    <lineage>
        <taxon>Eukaryota</taxon>
        <taxon>Viridiplantae</taxon>
        <taxon>Streptophyta</taxon>
        <taxon>Embryophyta</taxon>
        <taxon>Tracheophyta</taxon>
        <taxon>Spermatophyta</taxon>
        <taxon>Magnoliopsida</taxon>
        <taxon>eudicotyledons</taxon>
        <taxon>Gunneridae</taxon>
        <taxon>Pentapetalae</taxon>
        <taxon>rosids</taxon>
        <taxon>fabids</taxon>
        <taxon>Malpighiales</taxon>
        <taxon>Linaceae</taxon>
        <taxon>Linum</taxon>
    </lineage>
</organism>
<evidence type="ECO:0000313" key="2">
    <source>
        <dbReference type="Proteomes" id="UP001497516"/>
    </source>
</evidence>
<sequence>MKVFSMSFSITTTREHRNATRKWRERRQYVIVIGAYHGAILDHHQEEQAILWYMTCNSLDNKWSSFLLSIEATSQINFLLFLPPLPPPLFRYPHPHFFSFLSKTPPIP</sequence>
<dbReference type="EMBL" id="OZ034819">
    <property type="protein sequence ID" value="CAL1394351.1"/>
    <property type="molecule type" value="Genomic_DNA"/>
</dbReference>
<keyword evidence="2" id="KW-1185">Reference proteome</keyword>